<feature type="chain" id="PRO_5038633537" evidence="1">
    <location>
        <begin position="28"/>
        <end position="327"/>
    </location>
</feature>
<dbReference type="InterPro" id="IPR036439">
    <property type="entry name" value="Dockerin_dom_sf"/>
</dbReference>
<reference evidence="3 4" key="1">
    <citation type="submission" date="2016-11" db="EMBL/GenBank/DDBJ databases">
        <authorList>
            <person name="Jaros S."/>
            <person name="Januszkiewicz K."/>
            <person name="Wedrychowicz H."/>
        </authorList>
    </citation>
    <scope>NUCLEOTIDE SEQUENCE [LARGE SCALE GENOMIC DNA]</scope>
    <source>
        <strain evidence="3 4">Y1</strain>
    </source>
</reference>
<accession>A0A1M7MN34</accession>
<organism evidence="3 4">
    <name type="scientific">Ruminococcus flavefaciens</name>
    <dbReference type="NCBI Taxonomy" id="1265"/>
    <lineage>
        <taxon>Bacteria</taxon>
        <taxon>Bacillati</taxon>
        <taxon>Bacillota</taxon>
        <taxon>Clostridia</taxon>
        <taxon>Eubacteriales</taxon>
        <taxon>Oscillospiraceae</taxon>
        <taxon>Ruminococcus</taxon>
    </lineage>
</organism>
<name>A0A1M7MN34_RUMFL</name>
<sequence length="327" mass="35904">MNIKKFLAGTVAGISAISLCAPLSLNAAASDDEYVEQADFPLIAYHILKDHVEVEKNPRIKELEDLIQDMEAYLMPGKNGAYNKEGEWEWSGSIPEGYEAAAEKAKKAKAELDGILQKISTTDIVIKELVNGLPVTGIAYQCFYGDDTIKSIVLPDTITMIAGSAFEKCSELASITIKNPDCNLVAGVYYSISNETERVEWKEGKKRYLKYVPKFNGTIYGYEDSTAQAYADKYDFKFELLSDKQTQTVLGDLNGDGKIDSVDASNLLQAYAVFATGKSQPTEHELAVSDVNSDGKIDSVDASKVLSYYAYVSSSGSQSFIEFLKKL</sequence>
<feature type="domain" description="Dockerin" evidence="2">
    <location>
        <begin position="246"/>
        <end position="318"/>
    </location>
</feature>
<dbReference type="EMBL" id="FRCT01000025">
    <property type="protein sequence ID" value="SHM92393.1"/>
    <property type="molecule type" value="Genomic_DNA"/>
</dbReference>
<dbReference type="AlphaFoldDB" id="A0A1M7MN34"/>
<dbReference type="GO" id="GO:0000272">
    <property type="term" value="P:polysaccharide catabolic process"/>
    <property type="evidence" value="ECO:0007669"/>
    <property type="project" value="InterPro"/>
</dbReference>
<protein>
    <submittedName>
        <fullName evidence="3">Leucine rich repeat-containing protein</fullName>
    </submittedName>
</protein>
<dbReference type="RefSeq" id="WP_175547878.1">
    <property type="nucleotide sequence ID" value="NZ_FRCT01000025.1"/>
</dbReference>
<dbReference type="Gene3D" id="3.80.10.10">
    <property type="entry name" value="Ribonuclease Inhibitor"/>
    <property type="match status" value="1"/>
</dbReference>
<dbReference type="PROSITE" id="PS51766">
    <property type="entry name" value="DOCKERIN"/>
    <property type="match status" value="1"/>
</dbReference>
<dbReference type="GO" id="GO:0004553">
    <property type="term" value="F:hydrolase activity, hydrolyzing O-glycosyl compounds"/>
    <property type="evidence" value="ECO:0007669"/>
    <property type="project" value="InterPro"/>
</dbReference>
<evidence type="ECO:0000313" key="3">
    <source>
        <dbReference type="EMBL" id="SHM92393.1"/>
    </source>
</evidence>
<dbReference type="SUPFAM" id="SSF63446">
    <property type="entry name" value="Type I dockerin domain"/>
    <property type="match status" value="1"/>
</dbReference>
<dbReference type="InterPro" id="IPR026906">
    <property type="entry name" value="LRR_5"/>
</dbReference>
<keyword evidence="1" id="KW-0732">Signal</keyword>
<dbReference type="InterPro" id="IPR002105">
    <property type="entry name" value="Dockerin_1_rpt"/>
</dbReference>
<feature type="signal peptide" evidence="1">
    <location>
        <begin position="1"/>
        <end position="27"/>
    </location>
</feature>
<evidence type="ECO:0000259" key="2">
    <source>
        <dbReference type="PROSITE" id="PS51766"/>
    </source>
</evidence>
<proteinExistence type="predicted"/>
<gene>
    <name evidence="3" type="ORF">SAMN04487860_1251</name>
</gene>
<evidence type="ECO:0000313" key="4">
    <source>
        <dbReference type="Proteomes" id="UP000184394"/>
    </source>
</evidence>
<dbReference type="Proteomes" id="UP000184394">
    <property type="component" value="Unassembled WGS sequence"/>
</dbReference>
<evidence type="ECO:0000256" key="1">
    <source>
        <dbReference type="SAM" id="SignalP"/>
    </source>
</evidence>
<dbReference type="Pfam" id="PF00404">
    <property type="entry name" value="Dockerin_1"/>
    <property type="match status" value="1"/>
</dbReference>
<dbReference type="Gene3D" id="1.10.1330.10">
    <property type="entry name" value="Dockerin domain"/>
    <property type="match status" value="2"/>
</dbReference>
<dbReference type="InterPro" id="IPR032675">
    <property type="entry name" value="LRR_dom_sf"/>
</dbReference>
<dbReference type="Pfam" id="PF13306">
    <property type="entry name" value="LRR_5"/>
    <property type="match status" value="1"/>
</dbReference>
<dbReference type="InterPro" id="IPR016134">
    <property type="entry name" value="Dockerin_dom"/>
</dbReference>